<dbReference type="InterPro" id="IPR029044">
    <property type="entry name" value="Nucleotide-diphossugar_trans"/>
</dbReference>
<dbReference type="Pfam" id="PF00535">
    <property type="entry name" value="Glycos_transf_2"/>
    <property type="match status" value="1"/>
</dbReference>
<organism evidence="2 3">
    <name type="scientific">Duganella dendranthematis</name>
    <dbReference type="NCBI Taxonomy" id="2728021"/>
    <lineage>
        <taxon>Bacteria</taxon>
        <taxon>Pseudomonadati</taxon>
        <taxon>Pseudomonadota</taxon>
        <taxon>Betaproteobacteria</taxon>
        <taxon>Burkholderiales</taxon>
        <taxon>Oxalobacteraceae</taxon>
        <taxon>Telluria group</taxon>
        <taxon>Duganella</taxon>
    </lineage>
</organism>
<dbReference type="InterPro" id="IPR001173">
    <property type="entry name" value="Glyco_trans_2-like"/>
</dbReference>
<evidence type="ECO:0000313" key="2">
    <source>
        <dbReference type="EMBL" id="QJD92447.1"/>
    </source>
</evidence>
<protein>
    <submittedName>
        <fullName evidence="2">Glycosyltransferase family 2 protein</fullName>
    </submittedName>
</protein>
<sequence length="118" mass="12912">MAQVTVLIPAHNAAATLAQTLDSLTQQHFRDFAVLVANDASTDHPAAIAHSYADRLQIDVLPLEQNVGVAGAERRTGTYRQSPTASRATWPSPASVWHYRARRMPLNCQRAPAGKKLR</sequence>
<dbReference type="PANTHER" id="PTHR43685:SF2">
    <property type="entry name" value="GLYCOSYLTRANSFERASE 2-LIKE DOMAIN-CONTAINING PROTEIN"/>
    <property type="match status" value="1"/>
</dbReference>
<gene>
    <name evidence="2" type="ORF">HH213_21530</name>
</gene>
<keyword evidence="3" id="KW-1185">Reference proteome</keyword>
<dbReference type="InterPro" id="IPR050834">
    <property type="entry name" value="Glycosyltransf_2"/>
</dbReference>
<evidence type="ECO:0000313" key="3">
    <source>
        <dbReference type="Proteomes" id="UP000503117"/>
    </source>
</evidence>
<dbReference type="RefSeq" id="WP_169113587.1">
    <property type="nucleotide sequence ID" value="NZ_CP051684.1"/>
</dbReference>
<dbReference type="CDD" id="cd00761">
    <property type="entry name" value="Glyco_tranf_GTA_type"/>
    <property type="match status" value="1"/>
</dbReference>
<dbReference type="SUPFAM" id="SSF53448">
    <property type="entry name" value="Nucleotide-diphospho-sugar transferases"/>
    <property type="match status" value="1"/>
</dbReference>
<dbReference type="EMBL" id="CP051684">
    <property type="protein sequence ID" value="QJD92447.1"/>
    <property type="molecule type" value="Genomic_DNA"/>
</dbReference>
<dbReference type="Gene3D" id="3.90.550.10">
    <property type="entry name" value="Spore Coat Polysaccharide Biosynthesis Protein SpsA, Chain A"/>
    <property type="match status" value="1"/>
</dbReference>
<dbReference type="Proteomes" id="UP000503117">
    <property type="component" value="Chromosome"/>
</dbReference>
<accession>A0ABX6MHM4</accession>
<reference evidence="2 3" key="1">
    <citation type="submission" date="2020-04" db="EMBL/GenBank/DDBJ databases">
        <title>Genome sequencing of novel species.</title>
        <authorList>
            <person name="Heo J."/>
            <person name="Kim S.-J."/>
            <person name="Kim J.-S."/>
            <person name="Hong S.-B."/>
            <person name="Kwon S.-W."/>
        </authorList>
    </citation>
    <scope>NUCLEOTIDE SEQUENCE [LARGE SCALE GENOMIC DNA]</scope>
    <source>
        <strain evidence="2 3">AF9R3</strain>
    </source>
</reference>
<name>A0ABX6MHM4_9BURK</name>
<feature type="domain" description="Glycosyltransferase 2-like" evidence="1">
    <location>
        <begin position="5"/>
        <end position="72"/>
    </location>
</feature>
<evidence type="ECO:0000259" key="1">
    <source>
        <dbReference type="Pfam" id="PF00535"/>
    </source>
</evidence>
<proteinExistence type="predicted"/>
<dbReference type="PANTHER" id="PTHR43685">
    <property type="entry name" value="GLYCOSYLTRANSFERASE"/>
    <property type="match status" value="1"/>
</dbReference>